<evidence type="ECO:0000313" key="1">
    <source>
        <dbReference type="EMBL" id="KAK4221652.1"/>
    </source>
</evidence>
<sequence>MEATITFEWNTITFHLTNFRPPPTSQKRMKMKRRSKFTKELPEGNVMYWYLLFFENGEGNHIVSRLFFDLAYSWKWIKYYESYMTPNICNELVEKGICDVDGKREEVGKRGKGRVWGRRRVRVEGDIRVKEEDVIELARDLEVRMPCDLWREEKGVVELGKDEEEEEEEEKVRFEEGERQEWFRMDMIDRGEGGYVVKVVKKKRKGKRKTTVIRGYLTDVWDKHLPEDEILPSESNERETWVRITVDGNDGEPRDA</sequence>
<accession>A0AAN6YSD8</accession>
<dbReference type="EMBL" id="MU865527">
    <property type="protein sequence ID" value="KAK4221652.1"/>
    <property type="molecule type" value="Genomic_DNA"/>
</dbReference>
<reference evidence="1" key="1">
    <citation type="journal article" date="2023" name="Mol. Phylogenet. Evol.">
        <title>Genome-scale phylogeny and comparative genomics of the fungal order Sordariales.</title>
        <authorList>
            <person name="Hensen N."/>
            <person name="Bonometti L."/>
            <person name="Westerberg I."/>
            <person name="Brannstrom I.O."/>
            <person name="Guillou S."/>
            <person name="Cros-Aarteil S."/>
            <person name="Calhoun S."/>
            <person name="Haridas S."/>
            <person name="Kuo A."/>
            <person name="Mondo S."/>
            <person name="Pangilinan J."/>
            <person name="Riley R."/>
            <person name="LaButti K."/>
            <person name="Andreopoulos B."/>
            <person name="Lipzen A."/>
            <person name="Chen C."/>
            <person name="Yan M."/>
            <person name="Daum C."/>
            <person name="Ng V."/>
            <person name="Clum A."/>
            <person name="Steindorff A."/>
            <person name="Ohm R.A."/>
            <person name="Martin F."/>
            <person name="Silar P."/>
            <person name="Natvig D.O."/>
            <person name="Lalanne C."/>
            <person name="Gautier V."/>
            <person name="Ament-Velasquez S.L."/>
            <person name="Kruys A."/>
            <person name="Hutchinson M.I."/>
            <person name="Powell A.J."/>
            <person name="Barry K."/>
            <person name="Miller A.N."/>
            <person name="Grigoriev I.V."/>
            <person name="Debuchy R."/>
            <person name="Gladieux P."/>
            <person name="Hiltunen Thoren M."/>
            <person name="Johannesson H."/>
        </authorList>
    </citation>
    <scope>NUCLEOTIDE SEQUENCE</scope>
    <source>
        <strain evidence="1">CBS 990.96</strain>
    </source>
</reference>
<organism evidence="1 2">
    <name type="scientific">Podospora fimiseda</name>
    <dbReference type="NCBI Taxonomy" id="252190"/>
    <lineage>
        <taxon>Eukaryota</taxon>
        <taxon>Fungi</taxon>
        <taxon>Dikarya</taxon>
        <taxon>Ascomycota</taxon>
        <taxon>Pezizomycotina</taxon>
        <taxon>Sordariomycetes</taxon>
        <taxon>Sordariomycetidae</taxon>
        <taxon>Sordariales</taxon>
        <taxon>Podosporaceae</taxon>
        <taxon>Podospora</taxon>
    </lineage>
</organism>
<protein>
    <submittedName>
        <fullName evidence="1">Uncharacterized protein</fullName>
    </submittedName>
</protein>
<proteinExistence type="predicted"/>
<evidence type="ECO:0000313" key="2">
    <source>
        <dbReference type="Proteomes" id="UP001301958"/>
    </source>
</evidence>
<dbReference type="Proteomes" id="UP001301958">
    <property type="component" value="Unassembled WGS sequence"/>
</dbReference>
<name>A0AAN6YSD8_9PEZI</name>
<comment type="caution">
    <text evidence="1">The sequence shown here is derived from an EMBL/GenBank/DDBJ whole genome shotgun (WGS) entry which is preliminary data.</text>
</comment>
<gene>
    <name evidence="1" type="ORF">QBC38DRAFT_461256</name>
</gene>
<keyword evidence="2" id="KW-1185">Reference proteome</keyword>
<dbReference type="AlphaFoldDB" id="A0AAN6YSD8"/>
<reference evidence="1" key="2">
    <citation type="submission" date="2023-05" db="EMBL/GenBank/DDBJ databases">
        <authorList>
            <consortium name="Lawrence Berkeley National Laboratory"/>
            <person name="Steindorff A."/>
            <person name="Hensen N."/>
            <person name="Bonometti L."/>
            <person name="Westerberg I."/>
            <person name="Brannstrom I.O."/>
            <person name="Guillou S."/>
            <person name="Cros-Aarteil S."/>
            <person name="Calhoun S."/>
            <person name="Haridas S."/>
            <person name="Kuo A."/>
            <person name="Mondo S."/>
            <person name="Pangilinan J."/>
            <person name="Riley R."/>
            <person name="Labutti K."/>
            <person name="Andreopoulos B."/>
            <person name="Lipzen A."/>
            <person name="Chen C."/>
            <person name="Yanf M."/>
            <person name="Daum C."/>
            <person name="Ng V."/>
            <person name="Clum A."/>
            <person name="Ohm R."/>
            <person name="Martin F."/>
            <person name="Silar P."/>
            <person name="Natvig D."/>
            <person name="Lalanne C."/>
            <person name="Gautier V."/>
            <person name="Ament-Velasquez S.L."/>
            <person name="Kruys A."/>
            <person name="Hutchinson M.I."/>
            <person name="Powell A.J."/>
            <person name="Barry K."/>
            <person name="Miller A.N."/>
            <person name="Grigoriev I.V."/>
            <person name="Debuchy R."/>
            <person name="Gladieux P."/>
            <person name="Thoren M.H."/>
            <person name="Johannesson H."/>
        </authorList>
    </citation>
    <scope>NUCLEOTIDE SEQUENCE</scope>
    <source>
        <strain evidence="1">CBS 990.96</strain>
    </source>
</reference>